<proteinExistence type="predicted"/>
<dbReference type="HOGENOM" id="CLU_027223_2_0_1"/>
<dbReference type="InterPro" id="IPR011990">
    <property type="entry name" value="TPR-like_helical_dom_sf"/>
</dbReference>
<dbReference type="AlphaFoldDB" id="S8BEC5"/>
<feature type="transmembrane region" description="Helical" evidence="2">
    <location>
        <begin position="83"/>
        <end position="104"/>
    </location>
</feature>
<dbReference type="OrthoDB" id="10050400at2759"/>
<dbReference type="eggNOG" id="ENOG502RZH4">
    <property type="taxonomic scope" value="Eukaryota"/>
</dbReference>
<dbReference type="CDD" id="cd24145">
    <property type="entry name" value="Mgr3-like"/>
    <property type="match status" value="1"/>
</dbReference>
<organism evidence="3 4">
    <name type="scientific">Penicillium oxalicum (strain 114-2 / CGMCC 5302)</name>
    <name type="common">Penicillium decumbens</name>
    <dbReference type="NCBI Taxonomy" id="933388"/>
    <lineage>
        <taxon>Eukaryota</taxon>
        <taxon>Fungi</taxon>
        <taxon>Dikarya</taxon>
        <taxon>Ascomycota</taxon>
        <taxon>Pezizomycotina</taxon>
        <taxon>Eurotiomycetes</taxon>
        <taxon>Eurotiomycetidae</taxon>
        <taxon>Eurotiales</taxon>
        <taxon>Aspergillaceae</taxon>
        <taxon>Penicillium</taxon>
    </lineage>
</organism>
<keyword evidence="4" id="KW-1185">Reference proteome</keyword>
<feature type="compositionally biased region" description="Polar residues" evidence="1">
    <location>
        <begin position="222"/>
        <end position="232"/>
    </location>
</feature>
<feature type="region of interest" description="Disordered" evidence="1">
    <location>
        <begin position="206"/>
        <end position="233"/>
    </location>
</feature>
<dbReference type="Proteomes" id="UP000019376">
    <property type="component" value="Unassembled WGS sequence"/>
</dbReference>
<dbReference type="Gene3D" id="1.25.40.10">
    <property type="entry name" value="Tetratricopeptide repeat domain"/>
    <property type="match status" value="1"/>
</dbReference>
<keyword evidence="2" id="KW-1133">Transmembrane helix</keyword>
<accession>S8BEC5</accession>
<reference evidence="3 4" key="1">
    <citation type="journal article" date="2013" name="PLoS ONE">
        <title>Genomic and secretomic analyses reveal unique features of the lignocellulolytic enzyme system of Penicillium decumbens.</title>
        <authorList>
            <person name="Liu G."/>
            <person name="Zhang L."/>
            <person name="Wei X."/>
            <person name="Zou G."/>
            <person name="Qin Y."/>
            <person name="Ma L."/>
            <person name="Li J."/>
            <person name="Zheng H."/>
            <person name="Wang S."/>
            <person name="Wang C."/>
            <person name="Xun L."/>
            <person name="Zhao G.-P."/>
            <person name="Zhou Z."/>
            <person name="Qu Y."/>
        </authorList>
    </citation>
    <scope>NUCLEOTIDE SEQUENCE [LARGE SCALE GENOMIC DNA]</scope>
    <source>
        <strain evidence="4">114-2 / CGMCC 5302</strain>
    </source>
</reference>
<dbReference type="PANTHER" id="PTHR28142:SF1">
    <property type="entry name" value="MITOCHONDRIAL INNER MEMBRANE I-AAA PROTEASE SUPERCOMPLEX SUBUNIT MGR3-RELATED"/>
    <property type="match status" value="1"/>
</dbReference>
<name>S8BEC5_PENO1</name>
<dbReference type="STRING" id="933388.S8BEC5"/>
<evidence type="ECO:0000313" key="4">
    <source>
        <dbReference type="Proteomes" id="UP000019376"/>
    </source>
</evidence>
<dbReference type="InterPro" id="IPR040201">
    <property type="entry name" value="Mrg3-like"/>
</dbReference>
<protein>
    <recommendedName>
        <fullName evidence="5">TPR domain protein</fullName>
    </recommendedName>
</protein>
<keyword evidence="2" id="KW-0812">Transmembrane</keyword>
<dbReference type="GO" id="GO:0031942">
    <property type="term" value="C:i-AAA complex"/>
    <property type="evidence" value="ECO:0007669"/>
    <property type="project" value="TreeGrafter"/>
</dbReference>
<evidence type="ECO:0000313" key="3">
    <source>
        <dbReference type="EMBL" id="EPS33377.1"/>
    </source>
</evidence>
<dbReference type="GO" id="GO:0006515">
    <property type="term" value="P:protein quality control for misfolded or incompletely synthesized proteins"/>
    <property type="evidence" value="ECO:0007669"/>
    <property type="project" value="TreeGrafter"/>
</dbReference>
<gene>
    <name evidence="3" type="ORF">PDE_08339</name>
</gene>
<dbReference type="PANTHER" id="PTHR28142">
    <property type="entry name" value="MITOCHONDRIAL INNER MEMBRANE I-AAA PROTEASE SUPERCOMPLEX SUBUNIT MGR3-RELATED"/>
    <property type="match status" value="1"/>
</dbReference>
<evidence type="ECO:0000256" key="1">
    <source>
        <dbReference type="SAM" id="MobiDB-lite"/>
    </source>
</evidence>
<evidence type="ECO:0000256" key="2">
    <source>
        <dbReference type="SAM" id="Phobius"/>
    </source>
</evidence>
<evidence type="ECO:0008006" key="5">
    <source>
        <dbReference type="Google" id="ProtNLM"/>
    </source>
</evidence>
<keyword evidence="2" id="KW-0472">Membrane</keyword>
<sequence>MYRTASRRVCAQASKLVSSQQQQWTATRSIHQIQLARPTPYSRSSRCMAISMPSSSARHLTTAQKIRMKYREASKGVFRKNPILLPLAIFSVVGGIVVFAYVSYVEVTRVQPQYHKFPAPVTEKLRTAVYYTEISLNPPKALTAYKEALKIALEMGMHPFSDEVLGIKLQVAMMLEKSGLVKPAVEVLERTKMEALRWIEEGRKSETSAADSASAEKELLNAHNSPTSNSRPDSAIVLSKKVVGIEMKLAELYASDYMQDEKKAEESQVAAVELCLKELNRRQKLGLPIGGGSTSNEGNTEAWLSMTEIATALAELADTYTAKERAELAMPLYLRALDLIRTAEGNTPSCKQVVLLNSVATAMVGQAQLPVKSRSQEKQAVSREQSIDAARQWAQKAIDVAAYIQPPVRDEECDITCVVATYNLGEIAELQGKSDVALQRYKEAKSLAQGLAYEDGIAMADQALKRLKN</sequence>
<dbReference type="GO" id="GO:0051787">
    <property type="term" value="F:misfolded protein binding"/>
    <property type="evidence" value="ECO:0007669"/>
    <property type="project" value="TreeGrafter"/>
</dbReference>
<dbReference type="EMBL" id="KB644415">
    <property type="protein sequence ID" value="EPS33377.1"/>
    <property type="molecule type" value="Genomic_DNA"/>
</dbReference>
<dbReference type="SUPFAM" id="SSF48452">
    <property type="entry name" value="TPR-like"/>
    <property type="match status" value="1"/>
</dbReference>
<dbReference type="PhylomeDB" id="S8BEC5"/>